<accession>A0ACD0NPW0</accession>
<sequence>MLNASLYRATASQDLEATRRESVEWGRPLLDEKEFVERERQLAETRFGHPSRRRRWVMRIPSSDSEDFLSSCETYRRKLIVYRPGSVSPNEDGGREAGMGGVLSYEMGYSICSVFVPEEKRGRGHASLMMTLLHQELNRNGTVPTPFQPSRMTELAQNADLEDGYYGRDAILSFLYSDVGDFYEPYGWQVKDPFHLDWKVVAREGGEGEGPRQQDIDQEEGRMSFFPVREDDIPELAFKDEAMLRRDIQKPSKRSKGGEKAIRFAVSDPEGSSWLWLIKRSKFYANFLKPEQGVPDIWGARLRPSSEGQDESFIVWNYDYTPGHEEMDVLRLRFDDMDQLRSLINIAQIYAGKYGMKKLKAWNVDLDIGEDQGVELSFEEATRKAFEKVSGATLVKRSGASSSLPAVAWYGGSLRGTSLDWVANEKGWWC</sequence>
<gene>
    <name evidence="1" type="ORF">IE53DRAFT_225789</name>
</gene>
<organism evidence="1 2">
    <name type="scientific">Violaceomyces palustris</name>
    <dbReference type="NCBI Taxonomy" id="1673888"/>
    <lineage>
        <taxon>Eukaryota</taxon>
        <taxon>Fungi</taxon>
        <taxon>Dikarya</taxon>
        <taxon>Basidiomycota</taxon>
        <taxon>Ustilaginomycotina</taxon>
        <taxon>Ustilaginomycetes</taxon>
        <taxon>Violaceomycetales</taxon>
        <taxon>Violaceomycetaceae</taxon>
        <taxon>Violaceomyces</taxon>
    </lineage>
</organism>
<proteinExistence type="predicted"/>
<evidence type="ECO:0000313" key="2">
    <source>
        <dbReference type="Proteomes" id="UP000245626"/>
    </source>
</evidence>
<protein>
    <submittedName>
        <fullName evidence="1">Uncharacterized protein</fullName>
    </submittedName>
</protein>
<evidence type="ECO:0000313" key="1">
    <source>
        <dbReference type="EMBL" id="PWN47883.1"/>
    </source>
</evidence>
<dbReference type="EMBL" id="KZ820317">
    <property type="protein sequence ID" value="PWN47883.1"/>
    <property type="molecule type" value="Genomic_DNA"/>
</dbReference>
<dbReference type="Proteomes" id="UP000245626">
    <property type="component" value="Unassembled WGS sequence"/>
</dbReference>
<name>A0ACD0NPW0_9BASI</name>
<reference evidence="1 2" key="1">
    <citation type="journal article" date="2018" name="Mol. Biol. Evol.">
        <title>Broad Genomic Sampling Reveals a Smut Pathogenic Ancestry of the Fungal Clade Ustilaginomycotina.</title>
        <authorList>
            <person name="Kijpornyongpan T."/>
            <person name="Mondo S.J."/>
            <person name="Barry K."/>
            <person name="Sandor L."/>
            <person name="Lee J."/>
            <person name="Lipzen A."/>
            <person name="Pangilinan J."/>
            <person name="LaButti K."/>
            <person name="Hainaut M."/>
            <person name="Henrissat B."/>
            <person name="Grigoriev I.V."/>
            <person name="Spatafora J.W."/>
            <person name="Aime M.C."/>
        </authorList>
    </citation>
    <scope>NUCLEOTIDE SEQUENCE [LARGE SCALE GENOMIC DNA]</scope>
    <source>
        <strain evidence="1 2">SA 807</strain>
    </source>
</reference>
<keyword evidence="2" id="KW-1185">Reference proteome</keyword>